<evidence type="ECO:0000256" key="3">
    <source>
        <dbReference type="ARBA" id="ARBA00022692"/>
    </source>
</evidence>
<dbReference type="AlphaFoldDB" id="A0A1J7BEX6"/>
<sequence>MDREKLLLAVAAPVLALIATMVITAIVLLCSGKEPFGALRVMGTYLGYSDYQVNTLNQATTYYLGALAVAFGFRMKLFNIGVDGQYRIGAFFAAVAGGAVNLPAVLEIPMIMVVSMACAGLWAGIAGWLKVTRGVSEVITSIMLNAVAGSVIAYLLNPKRLALAVGNDVRTPKIPDSGHFFSFNLAGGQLWGFIIIAALVGIGFHLLLNRTRFGFDLRATGRSESAALASGVNVKRMVVVSMLVSGALAGLIGMPQLLNSSYQYSVDFPAGIGFTCIGIALVGRNNPVGIAFAALLFAFLDTVANPLQFNGYQVELVPVIEGTIVVCVVGTYEVVRRYGLRRQQSRVGEQLGRTGPTATDTAKGVAA</sequence>
<keyword evidence="4 6" id="KW-1133">Transmembrane helix</keyword>
<feature type="transmembrane region" description="Helical" evidence="6">
    <location>
        <begin position="56"/>
        <end position="74"/>
    </location>
</feature>
<dbReference type="InterPro" id="IPR001851">
    <property type="entry name" value="ABC_transp_permease"/>
</dbReference>
<feature type="transmembrane region" description="Helical" evidence="6">
    <location>
        <begin position="238"/>
        <end position="258"/>
    </location>
</feature>
<dbReference type="PANTHER" id="PTHR47089">
    <property type="entry name" value="ABC TRANSPORTER, PERMEASE PROTEIN"/>
    <property type="match status" value="1"/>
</dbReference>
<keyword evidence="3 6" id="KW-0812">Transmembrane</keyword>
<protein>
    <submittedName>
        <fullName evidence="7">Sugar ABC transporter permease</fullName>
    </submittedName>
</protein>
<dbReference type="STRING" id="1428644.BIV57_12690"/>
<feature type="transmembrane region" description="Helical" evidence="6">
    <location>
        <begin position="110"/>
        <end position="131"/>
    </location>
</feature>
<evidence type="ECO:0000313" key="8">
    <source>
        <dbReference type="Proteomes" id="UP000243342"/>
    </source>
</evidence>
<comment type="subcellular location">
    <subcellularLocation>
        <location evidence="1">Cell membrane</location>
        <topology evidence="1">Multi-pass membrane protein</topology>
    </subcellularLocation>
</comment>
<evidence type="ECO:0000256" key="2">
    <source>
        <dbReference type="ARBA" id="ARBA00022475"/>
    </source>
</evidence>
<evidence type="ECO:0000256" key="1">
    <source>
        <dbReference type="ARBA" id="ARBA00004651"/>
    </source>
</evidence>
<dbReference type="GO" id="GO:0022857">
    <property type="term" value="F:transmembrane transporter activity"/>
    <property type="evidence" value="ECO:0007669"/>
    <property type="project" value="InterPro"/>
</dbReference>
<organism evidence="7 8">
    <name type="scientific">Mangrovactinospora gilvigrisea</name>
    <dbReference type="NCBI Taxonomy" id="1428644"/>
    <lineage>
        <taxon>Bacteria</taxon>
        <taxon>Bacillati</taxon>
        <taxon>Actinomycetota</taxon>
        <taxon>Actinomycetes</taxon>
        <taxon>Kitasatosporales</taxon>
        <taxon>Streptomycetaceae</taxon>
        <taxon>Mangrovactinospora</taxon>
    </lineage>
</organism>
<evidence type="ECO:0000256" key="5">
    <source>
        <dbReference type="ARBA" id="ARBA00023136"/>
    </source>
</evidence>
<dbReference type="CDD" id="cd06580">
    <property type="entry name" value="TM_PBP1_transp_TpRbsC_like"/>
    <property type="match status" value="1"/>
</dbReference>
<dbReference type="EMBL" id="MLCF01000062">
    <property type="protein sequence ID" value="OIV37190.1"/>
    <property type="molecule type" value="Genomic_DNA"/>
</dbReference>
<feature type="transmembrane region" description="Helical" evidence="6">
    <location>
        <begin position="264"/>
        <end position="281"/>
    </location>
</feature>
<accession>A0A1J7BEX6</accession>
<dbReference type="GO" id="GO:0005886">
    <property type="term" value="C:plasma membrane"/>
    <property type="evidence" value="ECO:0007669"/>
    <property type="project" value="UniProtKB-SubCell"/>
</dbReference>
<keyword evidence="8" id="KW-1185">Reference proteome</keyword>
<dbReference type="Pfam" id="PF02653">
    <property type="entry name" value="BPD_transp_2"/>
    <property type="match status" value="1"/>
</dbReference>
<proteinExistence type="predicted"/>
<feature type="transmembrane region" description="Helical" evidence="6">
    <location>
        <begin position="86"/>
        <end position="104"/>
    </location>
</feature>
<evidence type="ECO:0000256" key="4">
    <source>
        <dbReference type="ARBA" id="ARBA00022989"/>
    </source>
</evidence>
<keyword evidence="2" id="KW-1003">Cell membrane</keyword>
<feature type="transmembrane region" description="Helical" evidence="6">
    <location>
        <begin position="288"/>
        <end position="304"/>
    </location>
</feature>
<dbReference type="PANTHER" id="PTHR47089:SF1">
    <property type="entry name" value="GUANOSINE ABC TRANSPORTER PERMEASE PROTEIN NUPP"/>
    <property type="match status" value="1"/>
</dbReference>
<dbReference type="Proteomes" id="UP000243342">
    <property type="component" value="Unassembled WGS sequence"/>
</dbReference>
<dbReference type="RefSeq" id="WP_071656923.1">
    <property type="nucleotide sequence ID" value="NZ_MLCF01000062.1"/>
</dbReference>
<evidence type="ECO:0000256" key="6">
    <source>
        <dbReference type="SAM" id="Phobius"/>
    </source>
</evidence>
<feature type="transmembrane region" description="Helical" evidence="6">
    <location>
        <begin position="316"/>
        <end position="335"/>
    </location>
</feature>
<name>A0A1J7BEX6_9ACTN</name>
<gene>
    <name evidence="7" type="ORF">BIV57_12690</name>
</gene>
<feature type="transmembrane region" description="Helical" evidence="6">
    <location>
        <begin position="138"/>
        <end position="156"/>
    </location>
</feature>
<comment type="caution">
    <text evidence="7">The sequence shown here is derived from an EMBL/GenBank/DDBJ whole genome shotgun (WGS) entry which is preliminary data.</text>
</comment>
<evidence type="ECO:0000313" key="7">
    <source>
        <dbReference type="EMBL" id="OIV37190.1"/>
    </source>
</evidence>
<keyword evidence="5 6" id="KW-0472">Membrane</keyword>
<feature type="transmembrane region" description="Helical" evidence="6">
    <location>
        <begin position="190"/>
        <end position="208"/>
    </location>
</feature>
<reference evidence="7 8" key="1">
    <citation type="submission" date="2016-10" db="EMBL/GenBank/DDBJ databases">
        <title>Genome sequence of Streptomyces gilvigriseus MUSC 26.</title>
        <authorList>
            <person name="Lee L.-H."/>
            <person name="Ser H.-L."/>
        </authorList>
    </citation>
    <scope>NUCLEOTIDE SEQUENCE [LARGE SCALE GENOMIC DNA]</scope>
    <source>
        <strain evidence="7 8">MUSC 26</strain>
    </source>
</reference>